<dbReference type="RefSeq" id="XP_062773471.1">
    <property type="nucleotide sequence ID" value="XM_062917420.1"/>
</dbReference>
<accession>A0AAX4HZK5</accession>
<evidence type="ECO:0000313" key="1">
    <source>
        <dbReference type="EMBL" id="WQF76247.1"/>
    </source>
</evidence>
<dbReference type="AlphaFoldDB" id="A0AAX4HZK5"/>
<dbReference type="GeneID" id="87937764"/>
<keyword evidence="2" id="KW-1185">Reference proteome</keyword>
<dbReference type="KEGG" id="cdet:87937764"/>
<protein>
    <recommendedName>
        <fullName evidence="3">Heterokaryon incompatibility domain-containing protein</fullName>
    </recommendedName>
</protein>
<name>A0AAX4HZK5_9PEZI</name>
<proteinExistence type="predicted"/>
<sequence length="701" mass="78683">MRMTTPTIDCADSQHAKEALSTWYDRGSDASFAHVQGPLRFGPRERADVVKVLRDKAAASNDEPEILYVVASPRHVNIVNEQLQPGHASATETNRKVTVDIIQSNWQSTIREDDGRPAILVFDVQEEWDAHFCIAMVELSYFVKSWCQDWQAKLRIVWLSSAPWDPLISRIMSISHGEGDGVSMMRMRLSGARESFDNLRWTVYKESCADESQLQLIASNILADHLALPPGDRRSAVVTVVIPKEELTSAITAIAADAEEMSGIVIKQVPSTYDINSMRWEAEFPPLRHLVLGGEMNVDAWHPSYNQVIAVDRVLSTAAIRLLAAMAYADGVDPTKVTLHTSVPPGRLHLAEQPRRFEETQLASVIAASFAKLPRADIDVLKSVLCTDVQRWETAFHWLRLARFIEPSDSHPGGFAMASTGRASRTATWLFVVDYDFSLAHFLAANDDRTPLESFDAILDIGSILLSIKRVNEGLVKYDSRRHSEQMDRGIRPATIADVMDRECSDIPPGISATGSMWMMLGLYRRVLRKLKQGTLMPGNRFWNPENELFTVNIGVLMHAQRIGSGFRQMYERLGITPRTDGTRPSRLTQDDVDFVRTAMVEGWAHRHVLADYRNTLPDGRPFMFSPWTGGVYRHNLSKGTGFFPGESFSTDSDGKAFIIGTSSVINQGDVLLKHPTWIPSWIVNEWMVGRDLQLDDLWPP</sequence>
<evidence type="ECO:0000313" key="2">
    <source>
        <dbReference type="Proteomes" id="UP001322277"/>
    </source>
</evidence>
<evidence type="ECO:0008006" key="3">
    <source>
        <dbReference type="Google" id="ProtNLM"/>
    </source>
</evidence>
<reference evidence="2" key="1">
    <citation type="journal article" date="2023" name="bioRxiv">
        <title>Complete genome of the Medicago anthracnose fungus, Colletotrichum destructivum, reveals a mini-chromosome-like region within a core chromosome.</title>
        <authorList>
            <person name="Lapalu N."/>
            <person name="Simon A."/>
            <person name="Lu A."/>
            <person name="Plaumann P.-L."/>
            <person name="Amselem J."/>
            <person name="Pigne S."/>
            <person name="Auger A."/>
            <person name="Koch C."/>
            <person name="Dallery J.-F."/>
            <person name="O'Connell R.J."/>
        </authorList>
    </citation>
    <scope>NUCLEOTIDE SEQUENCE [LARGE SCALE GENOMIC DNA]</scope>
    <source>
        <strain evidence="2">CBS 520.97</strain>
    </source>
</reference>
<gene>
    <name evidence="1" type="ORF">CDEST_01261</name>
</gene>
<dbReference type="Proteomes" id="UP001322277">
    <property type="component" value="Chromosome 1"/>
</dbReference>
<organism evidence="1 2">
    <name type="scientific">Colletotrichum destructivum</name>
    <dbReference type="NCBI Taxonomy" id="34406"/>
    <lineage>
        <taxon>Eukaryota</taxon>
        <taxon>Fungi</taxon>
        <taxon>Dikarya</taxon>
        <taxon>Ascomycota</taxon>
        <taxon>Pezizomycotina</taxon>
        <taxon>Sordariomycetes</taxon>
        <taxon>Hypocreomycetidae</taxon>
        <taxon>Glomerellales</taxon>
        <taxon>Glomerellaceae</taxon>
        <taxon>Colletotrichum</taxon>
        <taxon>Colletotrichum destructivum species complex</taxon>
    </lineage>
</organism>
<dbReference type="EMBL" id="CP137305">
    <property type="protein sequence ID" value="WQF76247.1"/>
    <property type="molecule type" value="Genomic_DNA"/>
</dbReference>